<organism evidence="1 2">
    <name type="scientific">Massilia glaciei</name>
    <dbReference type="NCBI Taxonomy" id="1524097"/>
    <lineage>
        <taxon>Bacteria</taxon>
        <taxon>Pseudomonadati</taxon>
        <taxon>Pseudomonadota</taxon>
        <taxon>Betaproteobacteria</taxon>
        <taxon>Burkholderiales</taxon>
        <taxon>Oxalobacteraceae</taxon>
        <taxon>Telluria group</taxon>
        <taxon>Massilia</taxon>
    </lineage>
</organism>
<gene>
    <name evidence="1" type="ORF">C7C56_009895</name>
</gene>
<accession>A0A2U2HMN6</accession>
<keyword evidence="2" id="KW-1185">Reference proteome</keyword>
<protein>
    <submittedName>
        <fullName evidence="1">Uncharacterized protein</fullName>
    </submittedName>
</protein>
<sequence>MNALKHMEAIFLAAVVVIGMSAIASDVIASAPAAKNANGANSSMVSVAGDGKMAVVTISAKRPVAVAKAG</sequence>
<dbReference type="AlphaFoldDB" id="A0A2U2HMN6"/>
<evidence type="ECO:0000313" key="1">
    <source>
        <dbReference type="EMBL" id="PWF48778.1"/>
    </source>
</evidence>
<proteinExistence type="predicted"/>
<dbReference type="RefSeq" id="WP_106757266.1">
    <property type="nucleotide sequence ID" value="NZ_PXWF02000139.1"/>
</dbReference>
<dbReference type="EMBL" id="PXWF02000139">
    <property type="protein sequence ID" value="PWF48778.1"/>
    <property type="molecule type" value="Genomic_DNA"/>
</dbReference>
<reference evidence="1 2" key="1">
    <citation type="submission" date="2018-04" db="EMBL/GenBank/DDBJ databases">
        <title>Massilia violaceinigra sp. nov., a novel purple-pigmented bacterium isolated from Tianshan glacier, Xinjiang, China.</title>
        <authorList>
            <person name="Wang H."/>
        </authorList>
    </citation>
    <scope>NUCLEOTIDE SEQUENCE [LARGE SCALE GENOMIC DNA]</scope>
    <source>
        <strain evidence="1 2">B448-2</strain>
    </source>
</reference>
<comment type="caution">
    <text evidence="1">The sequence shown here is derived from an EMBL/GenBank/DDBJ whole genome shotgun (WGS) entry which is preliminary data.</text>
</comment>
<evidence type="ECO:0000313" key="2">
    <source>
        <dbReference type="Proteomes" id="UP000241421"/>
    </source>
</evidence>
<dbReference type="Proteomes" id="UP000241421">
    <property type="component" value="Unassembled WGS sequence"/>
</dbReference>
<name>A0A2U2HMN6_9BURK</name>